<dbReference type="OrthoDB" id="3248529at2759"/>
<gene>
    <name evidence="1" type="ORF">PHLGIDRAFT_58459</name>
</gene>
<dbReference type="PANTHER" id="PTHR33050:SF7">
    <property type="entry name" value="RIBONUCLEASE H"/>
    <property type="match status" value="1"/>
</dbReference>
<name>A0A0C3SD27_PHLG1</name>
<reference evidence="1 2" key="1">
    <citation type="journal article" date="2014" name="PLoS Genet.">
        <title>Analysis of the Phlebiopsis gigantea genome, transcriptome and secretome provides insight into its pioneer colonization strategies of wood.</title>
        <authorList>
            <person name="Hori C."/>
            <person name="Ishida T."/>
            <person name="Igarashi K."/>
            <person name="Samejima M."/>
            <person name="Suzuki H."/>
            <person name="Master E."/>
            <person name="Ferreira P."/>
            <person name="Ruiz-Duenas F.J."/>
            <person name="Held B."/>
            <person name="Canessa P."/>
            <person name="Larrondo L.F."/>
            <person name="Schmoll M."/>
            <person name="Druzhinina I.S."/>
            <person name="Kubicek C.P."/>
            <person name="Gaskell J.A."/>
            <person name="Kersten P."/>
            <person name="St John F."/>
            <person name="Glasner J."/>
            <person name="Sabat G."/>
            <person name="Splinter BonDurant S."/>
            <person name="Syed K."/>
            <person name="Yadav J."/>
            <person name="Mgbeahuruike A.C."/>
            <person name="Kovalchuk A."/>
            <person name="Asiegbu F.O."/>
            <person name="Lackner G."/>
            <person name="Hoffmeister D."/>
            <person name="Rencoret J."/>
            <person name="Gutierrez A."/>
            <person name="Sun H."/>
            <person name="Lindquist E."/>
            <person name="Barry K."/>
            <person name="Riley R."/>
            <person name="Grigoriev I.V."/>
            <person name="Henrissat B."/>
            <person name="Kues U."/>
            <person name="Berka R.M."/>
            <person name="Martinez A.T."/>
            <person name="Covert S.F."/>
            <person name="Blanchette R.A."/>
            <person name="Cullen D."/>
        </authorList>
    </citation>
    <scope>NUCLEOTIDE SEQUENCE [LARGE SCALE GENOMIC DNA]</scope>
    <source>
        <strain evidence="1 2">11061_1 CR5-6</strain>
    </source>
</reference>
<evidence type="ECO:0000313" key="2">
    <source>
        <dbReference type="Proteomes" id="UP000053257"/>
    </source>
</evidence>
<dbReference type="Proteomes" id="UP000053257">
    <property type="component" value="Unassembled WGS sequence"/>
</dbReference>
<dbReference type="HOGENOM" id="CLU_006058_0_2_1"/>
<keyword evidence="2" id="KW-1185">Reference proteome</keyword>
<feature type="non-terminal residue" evidence="1">
    <location>
        <position position="1"/>
    </location>
</feature>
<feature type="non-terminal residue" evidence="1">
    <location>
        <position position="564"/>
    </location>
</feature>
<dbReference type="AlphaFoldDB" id="A0A0C3SD27"/>
<dbReference type="SUPFAM" id="SSF56672">
    <property type="entry name" value="DNA/RNA polymerases"/>
    <property type="match status" value="1"/>
</dbReference>
<evidence type="ECO:0008006" key="3">
    <source>
        <dbReference type="Google" id="ProtNLM"/>
    </source>
</evidence>
<dbReference type="PANTHER" id="PTHR33050">
    <property type="entry name" value="REVERSE TRANSCRIPTASE DOMAIN-CONTAINING PROTEIN"/>
    <property type="match status" value="1"/>
</dbReference>
<proteinExistence type="predicted"/>
<protein>
    <recommendedName>
        <fullName evidence="3">Reverse transcriptase domain-containing protein</fullName>
    </recommendedName>
</protein>
<organism evidence="1 2">
    <name type="scientific">Phlebiopsis gigantea (strain 11061_1 CR5-6)</name>
    <name type="common">White-rot fungus</name>
    <name type="synonym">Peniophora gigantea</name>
    <dbReference type="NCBI Taxonomy" id="745531"/>
    <lineage>
        <taxon>Eukaryota</taxon>
        <taxon>Fungi</taxon>
        <taxon>Dikarya</taxon>
        <taxon>Basidiomycota</taxon>
        <taxon>Agaricomycotina</taxon>
        <taxon>Agaricomycetes</taxon>
        <taxon>Polyporales</taxon>
        <taxon>Phanerochaetaceae</taxon>
        <taxon>Phlebiopsis</taxon>
    </lineage>
</organism>
<dbReference type="STRING" id="745531.A0A0C3SD27"/>
<dbReference type="InterPro" id="IPR052055">
    <property type="entry name" value="Hepadnavirus_pol/RT"/>
</dbReference>
<accession>A0A0C3SD27</accession>
<evidence type="ECO:0000313" key="1">
    <source>
        <dbReference type="EMBL" id="KIP09310.1"/>
    </source>
</evidence>
<dbReference type="EMBL" id="KN840468">
    <property type="protein sequence ID" value="KIP09310.1"/>
    <property type="molecule type" value="Genomic_DNA"/>
</dbReference>
<sequence>VNPRLYRGFLWSEDTFALVTPSATLSETLRPLPRPPESERSNRAALRTIALHPELFKVETPVNVDLFEAALRDHPNRALVESVLLGLREGFWPIWDERYGKEPDEAERAYVEAYAQEEEACGRYSPEFGPELLPGMYSMPVYAIPKPGTDKLRLINDHSAGKHALNDAIDRNDVGMRQDNVQDLGTNLLYHRGELGDVPLWLFKSDVSNAYRLLPMHPLWQIRQVVSVGDRRRVDWRCCFGSRGSPDLWCTFMSLVLWIGKHVAGIPGLLAYMDDTFAVDPNPGLFWYEPYRTSFPAYQVRLLRLWDDLGIPHRQNKQLFGRQLTIIGFHVDSDAMTVSLPPATITELTAAIREFVLGPQQRHALKKWQQLLGWINWGLNVRPLARPGLQSSYDKMRGKNFPRAGVWINNDVRRDLLWVASLFESGAPVHFLSARSWAWDRADLLVWCDASLSGMGFWCPRMNVGFAAPKPPAPSSVEDNIFWYEALTVAAAIAWAASLRRPPQRLAVFTDNLNSVQMFTSFKALPVYNDILRFVAGIMTSQHIDVRVWHVPGVDNPVADSLSR</sequence>
<dbReference type="InterPro" id="IPR043502">
    <property type="entry name" value="DNA/RNA_pol_sf"/>
</dbReference>